<keyword evidence="1" id="KW-1133">Transmembrane helix</keyword>
<dbReference type="Proteomes" id="UP001241988">
    <property type="component" value="Unassembled WGS sequence"/>
</dbReference>
<dbReference type="RefSeq" id="WP_308785638.1">
    <property type="nucleotide sequence ID" value="NZ_JAUSWB010000001.1"/>
</dbReference>
<dbReference type="EMBL" id="JAUSWB010000001">
    <property type="protein sequence ID" value="MDQ0427318.1"/>
    <property type="molecule type" value="Genomic_DNA"/>
</dbReference>
<sequence length="73" mass="8020">MNWIIIFFITIGITGLLMLFNGVKNRSLGLLLFGGGALVAPFLFFGNLSFLLPMIPPTVMGILYLTQKTQDKA</sequence>
<gene>
    <name evidence="2" type="ORF">QOZ98_000143</name>
</gene>
<evidence type="ECO:0000313" key="2">
    <source>
        <dbReference type="EMBL" id="MDQ0427318.1"/>
    </source>
</evidence>
<keyword evidence="3" id="KW-1185">Reference proteome</keyword>
<keyword evidence="1" id="KW-0812">Transmembrane</keyword>
<evidence type="ECO:0000313" key="3">
    <source>
        <dbReference type="Proteomes" id="UP001241988"/>
    </source>
</evidence>
<organism evidence="2 3">
    <name type="scientific">Planomicrobium stackebrandtii</name>
    <dbReference type="NCBI Taxonomy" id="253160"/>
    <lineage>
        <taxon>Bacteria</taxon>
        <taxon>Bacillati</taxon>
        <taxon>Bacillota</taxon>
        <taxon>Bacilli</taxon>
        <taxon>Bacillales</taxon>
        <taxon>Caryophanaceae</taxon>
        <taxon>Planomicrobium</taxon>
    </lineage>
</organism>
<feature type="transmembrane region" description="Helical" evidence="1">
    <location>
        <begin position="30"/>
        <end position="55"/>
    </location>
</feature>
<reference evidence="2 3" key="1">
    <citation type="submission" date="2023-07" db="EMBL/GenBank/DDBJ databases">
        <title>Genomic Encyclopedia of Type Strains, Phase IV (KMG-IV): sequencing the most valuable type-strain genomes for metagenomic binning, comparative biology and taxonomic classification.</title>
        <authorList>
            <person name="Goeker M."/>
        </authorList>
    </citation>
    <scope>NUCLEOTIDE SEQUENCE [LARGE SCALE GENOMIC DNA]</scope>
    <source>
        <strain evidence="2 3">DSM 16419</strain>
    </source>
</reference>
<evidence type="ECO:0000256" key="1">
    <source>
        <dbReference type="SAM" id="Phobius"/>
    </source>
</evidence>
<name>A0ABU0GPU4_9BACL</name>
<comment type="caution">
    <text evidence="2">The sequence shown here is derived from an EMBL/GenBank/DDBJ whole genome shotgun (WGS) entry which is preliminary data.</text>
</comment>
<keyword evidence="1" id="KW-0472">Membrane</keyword>
<feature type="transmembrane region" description="Helical" evidence="1">
    <location>
        <begin position="6"/>
        <end position="23"/>
    </location>
</feature>
<protein>
    <submittedName>
        <fullName evidence="2">Uncharacterized protein</fullName>
    </submittedName>
</protein>
<proteinExistence type="predicted"/>
<accession>A0ABU0GPU4</accession>